<dbReference type="RefSeq" id="WP_140945280.1">
    <property type="nucleotide sequence ID" value="NZ_FAOO01000010.1"/>
</dbReference>
<keyword evidence="1" id="KW-0809">Transit peptide</keyword>
<evidence type="ECO:0000259" key="3">
    <source>
        <dbReference type="Pfam" id="PF08669"/>
    </source>
</evidence>
<evidence type="ECO:0008006" key="6">
    <source>
        <dbReference type="Google" id="ProtNLM"/>
    </source>
</evidence>
<dbReference type="SUPFAM" id="SSF103025">
    <property type="entry name" value="Folate-binding domain"/>
    <property type="match status" value="1"/>
</dbReference>
<dbReference type="PANTHER" id="PTHR43757">
    <property type="entry name" value="AMINOMETHYLTRANSFERASE"/>
    <property type="match status" value="1"/>
</dbReference>
<evidence type="ECO:0000313" key="5">
    <source>
        <dbReference type="Proteomes" id="UP000320623"/>
    </source>
</evidence>
<dbReference type="InterPro" id="IPR006222">
    <property type="entry name" value="GCVT_N"/>
</dbReference>
<dbReference type="InterPro" id="IPR028896">
    <property type="entry name" value="GcvT/YgfZ/DmdA"/>
</dbReference>
<dbReference type="InterPro" id="IPR027266">
    <property type="entry name" value="TrmE/GcvT-like"/>
</dbReference>
<reference evidence="5" key="1">
    <citation type="submission" date="2015-11" db="EMBL/GenBank/DDBJ databases">
        <authorList>
            <person name="Varghese N."/>
        </authorList>
    </citation>
    <scope>NUCLEOTIDE SEQUENCE [LARGE SCALE GENOMIC DNA]</scope>
</reference>
<dbReference type="InterPro" id="IPR017703">
    <property type="entry name" value="YgfZ/GCV_T_CS"/>
</dbReference>
<dbReference type="OrthoDB" id="9796287at2"/>
<dbReference type="STRING" id="1643428.GCA_001442855_01509"/>
<dbReference type="SUPFAM" id="SSF101790">
    <property type="entry name" value="Aminomethyltransferase beta-barrel domain"/>
    <property type="match status" value="1"/>
</dbReference>
<dbReference type="EMBL" id="FAOO01000010">
    <property type="protein sequence ID" value="CUU06535.1"/>
    <property type="molecule type" value="Genomic_DNA"/>
</dbReference>
<dbReference type="PANTHER" id="PTHR43757:SF14">
    <property type="entry name" value="GLYCINE CLEAVAGE T-PROTEIN FAMILY"/>
    <property type="match status" value="1"/>
</dbReference>
<dbReference type="Pfam" id="PF08669">
    <property type="entry name" value="GCV_T_C"/>
    <property type="match status" value="1"/>
</dbReference>
<dbReference type="PIRSF" id="PIRSF006487">
    <property type="entry name" value="GcvT"/>
    <property type="match status" value="1"/>
</dbReference>
<dbReference type="Pfam" id="PF01571">
    <property type="entry name" value="GCV_T"/>
    <property type="match status" value="1"/>
</dbReference>
<protein>
    <recommendedName>
        <fullName evidence="6">Aminomethyltransferase</fullName>
    </recommendedName>
</protein>
<keyword evidence="5" id="KW-1185">Reference proteome</keyword>
<feature type="domain" description="Aminomethyltransferase C-terminal" evidence="3">
    <location>
        <begin position="288"/>
        <end position="367"/>
    </location>
</feature>
<dbReference type="InterPro" id="IPR029043">
    <property type="entry name" value="GcvT/YgfZ_C"/>
</dbReference>
<proteinExistence type="predicted"/>
<dbReference type="AlphaFoldDB" id="A0A0S4N5D6"/>
<organism evidence="4 5">
    <name type="scientific">Candidatus Thermokryptus mobilis</name>
    <dbReference type="NCBI Taxonomy" id="1643428"/>
    <lineage>
        <taxon>Bacteria</taxon>
        <taxon>Pseudomonadati</taxon>
        <taxon>Candidatus Kryptoniota</taxon>
        <taxon>Candidatus Thermokryptus</taxon>
    </lineage>
</organism>
<sequence length="369" mass="41812">MKKSPLYEIHLDLGAVFGDYFGWMMPKHYVNPIEEYKFAKTSSVMIDRANVGKLRLWGKDVIDFMNRISTNDLRGLTPGTGAVTVLTDEKGKMIDVVNLCLLKVENGHQEAILFLSPGSVEDVKSWFDKLIIIDDVKYEDITDDYVIISVYGYGANEVISSEFKVDHKHFLDISKMPLYNFVRGFIIGNEVFIVRVDEFSSLGYNLVCRRDDAVAIWKLLQSKGLMAVGHEVFNVLRVEAGIPSFGREITKDYNPLEANLIKFVSFSKGCYIGQEVLARIDSYNKLQKRLVGFIIEDKKGKLKFDKDAIVFSDDEEVGKVTSVVYSYGFQKYIALGYLKVKFAVQGEKVKIEFGGDRYDAVVILPPFSV</sequence>
<gene>
    <name evidence="4" type="ORF">JGI1_01542</name>
</gene>
<evidence type="ECO:0000256" key="1">
    <source>
        <dbReference type="ARBA" id="ARBA00022946"/>
    </source>
</evidence>
<evidence type="ECO:0000313" key="4">
    <source>
        <dbReference type="EMBL" id="CUU06535.1"/>
    </source>
</evidence>
<name>A0A0S4N5D6_9BACT</name>
<dbReference type="Proteomes" id="UP000320623">
    <property type="component" value="Unassembled WGS sequence"/>
</dbReference>
<dbReference type="NCBIfam" id="TIGR03317">
    <property type="entry name" value="ygfZ_signature"/>
    <property type="match status" value="1"/>
</dbReference>
<evidence type="ECO:0000259" key="2">
    <source>
        <dbReference type="Pfam" id="PF01571"/>
    </source>
</evidence>
<accession>A0A0S4N5D6</accession>
<feature type="domain" description="GCVT N-terminal" evidence="2">
    <location>
        <begin position="6"/>
        <end position="268"/>
    </location>
</feature>
<dbReference type="Gene3D" id="3.30.1360.120">
    <property type="entry name" value="Probable tRNA modification gtpase trme, domain 1"/>
    <property type="match status" value="1"/>
</dbReference>
<dbReference type="InterPro" id="IPR013977">
    <property type="entry name" value="GcvT_C"/>
</dbReference>